<comment type="similarity">
    <text evidence="1">Belongs to the sigma-70 factor family. ECF subfamily.</text>
</comment>
<dbReference type="Pfam" id="PF08281">
    <property type="entry name" value="Sigma70_r4_2"/>
    <property type="match status" value="1"/>
</dbReference>
<dbReference type="Pfam" id="PF04542">
    <property type="entry name" value="Sigma70_r2"/>
    <property type="match status" value="1"/>
</dbReference>
<evidence type="ECO:0000256" key="1">
    <source>
        <dbReference type="ARBA" id="ARBA00010641"/>
    </source>
</evidence>
<dbReference type="Gene3D" id="1.10.1740.10">
    <property type="match status" value="1"/>
</dbReference>
<keyword evidence="2" id="KW-0805">Transcription regulation</keyword>
<evidence type="ECO:0000313" key="9">
    <source>
        <dbReference type="EMBL" id="QFZ77842.1"/>
    </source>
</evidence>
<reference evidence="9 10" key="1">
    <citation type="submission" date="2019-10" db="EMBL/GenBank/DDBJ databases">
        <title>A novel species.</title>
        <authorList>
            <person name="Gao J."/>
        </authorList>
    </citation>
    <scope>NUCLEOTIDE SEQUENCE [LARGE SCALE GENOMIC DNA]</scope>
    <source>
        <strain evidence="9 10">QMT-28</strain>
    </source>
</reference>
<dbReference type="GO" id="GO:0006352">
    <property type="term" value="P:DNA-templated transcription initiation"/>
    <property type="evidence" value="ECO:0007669"/>
    <property type="project" value="InterPro"/>
</dbReference>
<evidence type="ECO:0000259" key="7">
    <source>
        <dbReference type="Pfam" id="PF04542"/>
    </source>
</evidence>
<dbReference type="Gene3D" id="1.10.10.10">
    <property type="entry name" value="Winged helix-like DNA-binding domain superfamily/Winged helix DNA-binding domain"/>
    <property type="match status" value="1"/>
</dbReference>
<evidence type="ECO:0000313" key="10">
    <source>
        <dbReference type="Proteomes" id="UP000326179"/>
    </source>
</evidence>
<evidence type="ECO:0000256" key="5">
    <source>
        <dbReference type="ARBA" id="ARBA00023163"/>
    </source>
</evidence>
<dbReference type="GO" id="GO:0003677">
    <property type="term" value="F:DNA binding"/>
    <property type="evidence" value="ECO:0007669"/>
    <property type="project" value="UniProtKB-KW"/>
</dbReference>
<proteinExistence type="inferred from homology"/>
<dbReference type="EMBL" id="CP045643">
    <property type="protein sequence ID" value="QFZ77842.1"/>
    <property type="molecule type" value="Genomic_DNA"/>
</dbReference>
<dbReference type="Proteomes" id="UP000326179">
    <property type="component" value="Chromosome"/>
</dbReference>
<evidence type="ECO:0000256" key="6">
    <source>
        <dbReference type="SAM" id="MobiDB-lite"/>
    </source>
</evidence>
<protein>
    <submittedName>
        <fullName evidence="9">Sigma-70 family RNA polymerase sigma factor</fullName>
    </submittedName>
</protein>
<dbReference type="AlphaFoldDB" id="A0A5Q0LKT7"/>
<organism evidence="9 10">
    <name type="scientific">Streptomyces fagopyri</name>
    <dbReference type="NCBI Taxonomy" id="2662397"/>
    <lineage>
        <taxon>Bacteria</taxon>
        <taxon>Bacillati</taxon>
        <taxon>Actinomycetota</taxon>
        <taxon>Actinomycetes</taxon>
        <taxon>Kitasatosporales</taxon>
        <taxon>Streptomycetaceae</taxon>
        <taxon>Streptomyces</taxon>
    </lineage>
</organism>
<accession>A0A5Q0LKT7</accession>
<dbReference type="PANTHER" id="PTHR43133">
    <property type="entry name" value="RNA POLYMERASE ECF-TYPE SIGMA FACTO"/>
    <property type="match status" value="1"/>
</dbReference>
<dbReference type="InterPro" id="IPR007627">
    <property type="entry name" value="RNA_pol_sigma70_r2"/>
</dbReference>
<keyword evidence="10" id="KW-1185">Reference proteome</keyword>
<dbReference type="SUPFAM" id="SSF88659">
    <property type="entry name" value="Sigma3 and sigma4 domains of RNA polymerase sigma factors"/>
    <property type="match status" value="1"/>
</dbReference>
<dbReference type="GO" id="GO:0016987">
    <property type="term" value="F:sigma factor activity"/>
    <property type="evidence" value="ECO:0007669"/>
    <property type="project" value="UniProtKB-KW"/>
</dbReference>
<name>A0A5Q0LKT7_9ACTN</name>
<dbReference type="InterPro" id="IPR013324">
    <property type="entry name" value="RNA_pol_sigma_r3/r4-like"/>
</dbReference>
<feature type="region of interest" description="Disordered" evidence="6">
    <location>
        <begin position="18"/>
        <end position="47"/>
    </location>
</feature>
<dbReference type="KEGG" id="sfy:GFH48_35180"/>
<dbReference type="InterPro" id="IPR013325">
    <property type="entry name" value="RNA_pol_sigma_r2"/>
</dbReference>
<keyword evidence="4" id="KW-0238">DNA-binding</keyword>
<dbReference type="InterPro" id="IPR014284">
    <property type="entry name" value="RNA_pol_sigma-70_dom"/>
</dbReference>
<dbReference type="NCBIfam" id="TIGR02937">
    <property type="entry name" value="sigma70-ECF"/>
    <property type="match status" value="1"/>
</dbReference>
<dbReference type="CDD" id="cd06171">
    <property type="entry name" value="Sigma70_r4"/>
    <property type="match status" value="1"/>
</dbReference>
<dbReference type="PANTHER" id="PTHR43133:SF8">
    <property type="entry name" value="RNA POLYMERASE SIGMA FACTOR HI_1459-RELATED"/>
    <property type="match status" value="1"/>
</dbReference>
<gene>
    <name evidence="9" type="ORF">GFH48_35180</name>
</gene>
<evidence type="ECO:0000256" key="3">
    <source>
        <dbReference type="ARBA" id="ARBA00023082"/>
    </source>
</evidence>
<dbReference type="SUPFAM" id="SSF88946">
    <property type="entry name" value="Sigma2 domain of RNA polymerase sigma factors"/>
    <property type="match status" value="1"/>
</dbReference>
<sequence length="231" mass="25216">MQETAFRFTRWALVPERRGGAGVPHSTSPPRLQAAGGGPFAGPPLSSTSDGLLSASDELLATRAGEGDEQAFTILMRRHSHSLLALALHTLGNLQDAEDAVQDAFISAWRRLPEFRHASAFSTWMYRITVNRCLNSLRRRPAPVPLNTVAEPAAGTGSSPAQVAEEDALADALAEALGNLEPRQRVCWVLRELQGLSYGQIAQVTGTSEQTVRGRLYRARRSLKEMMASWR</sequence>
<dbReference type="InterPro" id="IPR039425">
    <property type="entry name" value="RNA_pol_sigma-70-like"/>
</dbReference>
<evidence type="ECO:0000259" key="8">
    <source>
        <dbReference type="Pfam" id="PF08281"/>
    </source>
</evidence>
<evidence type="ECO:0000256" key="4">
    <source>
        <dbReference type="ARBA" id="ARBA00023125"/>
    </source>
</evidence>
<dbReference type="InterPro" id="IPR013249">
    <property type="entry name" value="RNA_pol_sigma70_r4_t2"/>
</dbReference>
<keyword evidence="5" id="KW-0804">Transcription</keyword>
<dbReference type="InterPro" id="IPR036388">
    <property type="entry name" value="WH-like_DNA-bd_sf"/>
</dbReference>
<evidence type="ECO:0000256" key="2">
    <source>
        <dbReference type="ARBA" id="ARBA00023015"/>
    </source>
</evidence>
<keyword evidence="3" id="KW-0731">Sigma factor</keyword>
<feature type="domain" description="RNA polymerase sigma-70 region 2" evidence="7">
    <location>
        <begin position="75"/>
        <end position="140"/>
    </location>
</feature>
<feature type="domain" description="RNA polymerase sigma factor 70 region 4 type 2" evidence="8">
    <location>
        <begin position="171"/>
        <end position="223"/>
    </location>
</feature>